<reference evidence="2 3" key="1">
    <citation type="submission" date="2017-06" db="EMBL/GenBank/DDBJ databases">
        <authorList>
            <person name="Kim H.J."/>
            <person name="Triplett B.A."/>
        </authorList>
    </citation>
    <scope>NUCLEOTIDE SEQUENCE [LARGE SCALE GENOMIC DNA]</scope>
    <source>
        <strain evidence="2 3">DSM 25597</strain>
    </source>
</reference>
<dbReference type="Pfam" id="PF00550">
    <property type="entry name" value="PP-binding"/>
    <property type="match status" value="1"/>
</dbReference>
<gene>
    <name evidence="2" type="ORF">SAMN06265376_102532</name>
</gene>
<proteinExistence type="predicted"/>
<sequence length="808" mass="92244">METTIKKPKIDAIYPLNAMQQGLLFHHLTEGEDQGFLTVQCVIDGPLDIALFKQAWKAVSKRHEVMRTSVHWKNVERPVLLVRPEKEIQWSFLDWRDQPATEQNRSLEAYKKERKDLGVAFEENPLSRISVIQKESDSYYFVWECHHLLLDGWSSTIILKDAFAYYASLSSGVSPQLPTIPNYTSYRNWLKTNTLNGAADFWKTTFEDFTKASLFQQNTAQSLGKTPTSYTNKFTVQTSEDLKSLAKHYKVTLNTLFQGIWSLALAKCFNTKDVTFGTTVSGRSIPFPNIERMAGMFANVLPVRTLFDISHSFQFCLQQLQSQQQGARNYEYCKIDEIVSWANVPEDQPLFDNLFVFENFPWENISSGDLTVSSFESGITTTYPLTVIFKIEDCIQYDLLVNTTVIPTAIIEWFLNVIPTIAVTLLLNKDTSVNDALQQIPIIPSALSRKRILDDLQVQEDFEKKETTYIAPRNKVELTLVEIWEQLFGINYISITDSFFHLGGKSLLSVKMFALIEEKLGVKLPPTTLLESPTIQALAEVITTKGNTDTVAWKYLVPIKTKGDKTPLFCIHAGGGHVFFYKSLADAIDIQRPVYALQPVGIFGEDNMHQSIEDMARDYADEISLVQPEGTLNIVVYCFSTAVGLEMVSYLKSKGRETHLIVADTIAEHRLLFDKERLLIRVTAFLKRFFSNPFKALYAMIGFRVMFYLKPIRVRLFGNEAEKNTEKMRLHLVDLFNAYTWDSKIDNVSLILTEKGDDHYNHEIVRSWKPLVLGEIIVKTTKGQHATFFEDPDVLHTAQAMDQVIIES</sequence>
<dbReference type="AlphaFoldDB" id="A0A238Z165"/>
<dbReference type="Gene3D" id="3.30.559.10">
    <property type="entry name" value="Chloramphenicol acetyltransferase-like domain"/>
    <property type="match status" value="1"/>
</dbReference>
<dbReference type="SUPFAM" id="SSF47336">
    <property type="entry name" value="ACP-like"/>
    <property type="match status" value="1"/>
</dbReference>
<accession>A0A238Z165</accession>
<evidence type="ECO:0000259" key="1">
    <source>
        <dbReference type="PROSITE" id="PS50075"/>
    </source>
</evidence>
<dbReference type="OrthoDB" id="9765680at2"/>
<dbReference type="Gene3D" id="3.40.50.1820">
    <property type="entry name" value="alpha/beta hydrolase"/>
    <property type="match status" value="1"/>
</dbReference>
<evidence type="ECO:0000313" key="3">
    <source>
        <dbReference type="Proteomes" id="UP000198379"/>
    </source>
</evidence>
<dbReference type="InterPro" id="IPR001031">
    <property type="entry name" value="Thioesterase"/>
</dbReference>
<dbReference type="Pfam" id="PF00668">
    <property type="entry name" value="Condensation"/>
    <property type="match status" value="1"/>
</dbReference>
<dbReference type="SUPFAM" id="SSF53474">
    <property type="entry name" value="alpha/beta-Hydrolases"/>
    <property type="match status" value="1"/>
</dbReference>
<dbReference type="InterPro" id="IPR009081">
    <property type="entry name" value="PP-bd_ACP"/>
</dbReference>
<keyword evidence="3" id="KW-1185">Reference proteome</keyword>
<dbReference type="Gene3D" id="1.10.1200.10">
    <property type="entry name" value="ACP-like"/>
    <property type="match status" value="1"/>
</dbReference>
<dbReference type="InterPro" id="IPR029058">
    <property type="entry name" value="AB_hydrolase_fold"/>
</dbReference>
<dbReference type="Pfam" id="PF00975">
    <property type="entry name" value="Thioesterase"/>
    <property type="match status" value="1"/>
</dbReference>
<dbReference type="EMBL" id="FZNY01000002">
    <property type="protein sequence ID" value="SNR77175.1"/>
    <property type="molecule type" value="Genomic_DNA"/>
</dbReference>
<dbReference type="InterPro" id="IPR001242">
    <property type="entry name" value="Condensation_dom"/>
</dbReference>
<dbReference type="GO" id="GO:0003824">
    <property type="term" value="F:catalytic activity"/>
    <property type="evidence" value="ECO:0007669"/>
    <property type="project" value="InterPro"/>
</dbReference>
<dbReference type="Proteomes" id="UP000198379">
    <property type="component" value="Unassembled WGS sequence"/>
</dbReference>
<dbReference type="GO" id="GO:0043041">
    <property type="term" value="P:amino acid activation for nonribosomal peptide biosynthetic process"/>
    <property type="evidence" value="ECO:0007669"/>
    <property type="project" value="TreeGrafter"/>
</dbReference>
<organism evidence="2 3">
    <name type="scientific">Dokdonia pacifica</name>
    <dbReference type="NCBI Taxonomy" id="1627892"/>
    <lineage>
        <taxon>Bacteria</taxon>
        <taxon>Pseudomonadati</taxon>
        <taxon>Bacteroidota</taxon>
        <taxon>Flavobacteriia</taxon>
        <taxon>Flavobacteriales</taxon>
        <taxon>Flavobacteriaceae</taxon>
        <taxon>Dokdonia</taxon>
    </lineage>
</organism>
<dbReference type="PANTHER" id="PTHR45527">
    <property type="entry name" value="NONRIBOSOMAL PEPTIDE SYNTHETASE"/>
    <property type="match status" value="1"/>
</dbReference>
<dbReference type="RefSeq" id="WP_089371269.1">
    <property type="nucleotide sequence ID" value="NZ_BMEP01000001.1"/>
</dbReference>
<dbReference type="SUPFAM" id="SSF52777">
    <property type="entry name" value="CoA-dependent acyltransferases"/>
    <property type="match status" value="2"/>
</dbReference>
<evidence type="ECO:0000313" key="2">
    <source>
        <dbReference type="EMBL" id="SNR77175.1"/>
    </source>
</evidence>
<dbReference type="InterPro" id="IPR023213">
    <property type="entry name" value="CAT-like_dom_sf"/>
</dbReference>
<dbReference type="InterPro" id="IPR036736">
    <property type="entry name" value="ACP-like_sf"/>
</dbReference>
<feature type="domain" description="Carrier" evidence="1">
    <location>
        <begin position="471"/>
        <end position="546"/>
    </location>
</feature>
<protein>
    <submittedName>
        <fullName evidence="2">Phosphopantetheine attachment site</fullName>
    </submittedName>
</protein>
<name>A0A238Z165_9FLAO</name>
<dbReference type="GO" id="GO:0031177">
    <property type="term" value="F:phosphopantetheine binding"/>
    <property type="evidence" value="ECO:0007669"/>
    <property type="project" value="TreeGrafter"/>
</dbReference>
<dbReference type="PANTHER" id="PTHR45527:SF1">
    <property type="entry name" value="FATTY ACID SYNTHASE"/>
    <property type="match status" value="1"/>
</dbReference>
<dbReference type="Gene3D" id="3.30.559.30">
    <property type="entry name" value="Nonribosomal peptide synthetase, condensation domain"/>
    <property type="match status" value="1"/>
</dbReference>
<dbReference type="PROSITE" id="PS50075">
    <property type="entry name" value="CARRIER"/>
    <property type="match status" value="1"/>
</dbReference>
<dbReference type="GO" id="GO:0005737">
    <property type="term" value="C:cytoplasm"/>
    <property type="evidence" value="ECO:0007669"/>
    <property type="project" value="TreeGrafter"/>
</dbReference>
<dbReference type="GO" id="GO:0044550">
    <property type="term" value="P:secondary metabolite biosynthetic process"/>
    <property type="evidence" value="ECO:0007669"/>
    <property type="project" value="TreeGrafter"/>
</dbReference>